<dbReference type="GO" id="GO:0030686">
    <property type="term" value="C:90S preribosome"/>
    <property type="evidence" value="ECO:0007669"/>
    <property type="project" value="TreeGrafter"/>
</dbReference>
<dbReference type="GO" id="GO:0005634">
    <property type="term" value="C:nucleus"/>
    <property type="evidence" value="ECO:0007669"/>
    <property type="project" value="TreeGrafter"/>
</dbReference>
<reference evidence="4" key="1">
    <citation type="journal article" date="2020" name="Stud. Mycol.">
        <title>101 Dothideomycetes genomes: a test case for predicting lifestyles and emergence of pathogens.</title>
        <authorList>
            <person name="Haridas S."/>
            <person name="Albert R."/>
            <person name="Binder M."/>
            <person name="Bloem J."/>
            <person name="Labutti K."/>
            <person name="Salamov A."/>
            <person name="Andreopoulos B."/>
            <person name="Baker S."/>
            <person name="Barry K."/>
            <person name="Bills G."/>
            <person name="Bluhm B."/>
            <person name="Cannon C."/>
            <person name="Castanera R."/>
            <person name="Culley D."/>
            <person name="Daum C."/>
            <person name="Ezra D."/>
            <person name="Gonzalez J."/>
            <person name="Henrissat B."/>
            <person name="Kuo A."/>
            <person name="Liang C."/>
            <person name="Lipzen A."/>
            <person name="Lutzoni F."/>
            <person name="Magnuson J."/>
            <person name="Mondo S."/>
            <person name="Nolan M."/>
            <person name="Ohm R."/>
            <person name="Pangilinan J."/>
            <person name="Park H.-J."/>
            <person name="Ramirez L."/>
            <person name="Alfaro M."/>
            <person name="Sun H."/>
            <person name="Tritt A."/>
            <person name="Yoshinaga Y."/>
            <person name="Zwiers L.-H."/>
            <person name="Turgeon B."/>
            <person name="Goodwin S."/>
            <person name="Spatafora J."/>
            <person name="Crous P."/>
            <person name="Grigoriev I."/>
        </authorList>
    </citation>
    <scope>NUCLEOTIDE SEQUENCE</scope>
    <source>
        <strain evidence="4">ATCC 74209</strain>
    </source>
</reference>
<evidence type="ECO:0000256" key="1">
    <source>
        <dbReference type="ARBA" id="ARBA00023054"/>
    </source>
</evidence>
<dbReference type="Pfam" id="PF09073">
    <property type="entry name" value="BUD22"/>
    <property type="match status" value="1"/>
</dbReference>
<evidence type="ECO:0000313" key="5">
    <source>
        <dbReference type="Proteomes" id="UP000799536"/>
    </source>
</evidence>
<proteinExistence type="predicted"/>
<feature type="compositionally biased region" description="Basic and acidic residues" evidence="2">
    <location>
        <begin position="317"/>
        <end position="351"/>
    </location>
</feature>
<dbReference type="PANTHER" id="PTHR23325">
    <property type="entry name" value="SERUM RESPONSE FACTOR-BINDING"/>
    <property type="match status" value="1"/>
</dbReference>
<dbReference type="InterPro" id="IPR037393">
    <property type="entry name" value="Bud22/SRFB1"/>
</dbReference>
<dbReference type="OrthoDB" id="3364872at2759"/>
<evidence type="ECO:0000313" key="4">
    <source>
        <dbReference type="EMBL" id="KAF2205352.1"/>
    </source>
</evidence>
<feature type="compositionally biased region" description="Acidic residues" evidence="2">
    <location>
        <begin position="224"/>
        <end position="235"/>
    </location>
</feature>
<evidence type="ECO:0000256" key="2">
    <source>
        <dbReference type="SAM" id="MobiDB-lite"/>
    </source>
</evidence>
<dbReference type="AlphaFoldDB" id="A0A9P4JU44"/>
<feature type="compositionally biased region" description="Basic and acidic residues" evidence="2">
    <location>
        <begin position="365"/>
        <end position="382"/>
    </location>
</feature>
<dbReference type="InterPro" id="IPR015158">
    <property type="entry name" value="Bud22_dom"/>
</dbReference>
<evidence type="ECO:0000259" key="3">
    <source>
        <dbReference type="Pfam" id="PF09073"/>
    </source>
</evidence>
<dbReference type="PANTHER" id="PTHR23325:SF1">
    <property type="entry name" value="SERUM RESPONSE FACTOR-BINDING PROTEIN 1"/>
    <property type="match status" value="1"/>
</dbReference>
<dbReference type="GO" id="GO:0030490">
    <property type="term" value="P:maturation of SSU-rRNA"/>
    <property type="evidence" value="ECO:0007669"/>
    <property type="project" value="TreeGrafter"/>
</dbReference>
<keyword evidence="5" id="KW-1185">Reference proteome</keyword>
<sequence length="447" mass="49299">MVKRKHFEYLSDASDTENIADRLLSRQKKLCAQKLEKGKKELVQGLKLAAAFERQKQGRRKKTAGDKDSVLGRLEKEYGFLKSLDTNKTATSHIRKTLSRVKSIKDHHALPDWAREGEKEGYSQEELNVLARLYKAPAVKKVMDEIVEGVRGVLGAPVPSVQKDARSKERMEKADGDGDKGVKGVRLKEGKVHKEGKRAPMDDFSGSDSDDEFAGFDGRIAGPSDEESSDDEDEGAVLRRPRIASFSGLSDLSDSEEEDIPKSKLKKATLAEKPSSSTFLPSLTMANYMSGSDSEASDLSDVAPKKNRRGQRARQALWEKKYGEKAKHLTEGKKEGKGDERNKGWDAKRGATEGAGGRGNRRERRARERKSDEAADTNRDGGETISRGRWGRPKPGERETGANAIPMGKKPTKRDDTGPLHPSWAAAKAAKEKKMGIKPAGTKVVFD</sequence>
<protein>
    <submittedName>
        <fullName evidence="4">Bud-site selection protein</fullName>
    </submittedName>
</protein>
<dbReference type="Proteomes" id="UP000799536">
    <property type="component" value="Unassembled WGS sequence"/>
</dbReference>
<accession>A0A9P4JU44</accession>
<dbReference type="EMBL" id="ML993857">
    <property type="protein sequence ID" value="KAF2205352.1"/>
    <property type="molecule type" value="Genomic_DNA"/>
</dbReference>
<organism evidence="4 5">
    <name type="scientific">Delitschia confertaspora ATCC 74209</name>
    <dbReference type="NCBI Taxonomy" id="1513339"/>
    <lineage>
        <taxon>Eukaryota</taxon>
        <taxon>Fungi</taxon>
        <taxon>Dikarya</taxon>
        <taxon>Ascomycota</taxon>
        <taxon>Pezizomycotina</taxon>
        <taxon>Dothideomycetes</taxon>
        <taxon>Pleosporomycetidae</taxon>
        <taxon>Pleosporales</taxon>
        <taxon>Delitschiaceae</taxon>
        <taxon>Delitschia</taxon>
    </lineage>
</organism>
<feature type="compositionally biased region" description="Basic and acidic residues" evidence="2">
    <location>
        <begin position="163"/>
        <end position="201"/>
    </location>
</feature>
<feature type="domain" description="Bud22" evidence="3">
    <location>
        <begin position="35"/>
        <end position="447"/>
    </location>
</feature>
<gene>
    <name evidence="4" type="ORF">GQ43DRAFT_486563</name>
</gene>
<name>A0A9P4JU44_9PLEO</name>
<feature type="region of interest" description="Disordered" evidence="2">
    <location>
        <begin position="161"/>
        <end position="422"/>
    </location>
</feature>
<feature type="compositionally biased region" description="Polar residues" evidence="2">
    <location>
        <begin position="274"/>
        <end position="294"/>
    </location>
</feature>
<comment type="caution">
    <text evidence="4">The sequence shown here is derived from an EMBL/GenBank/DDBJ whole genome shotgun (WGS) entry which is preliminary data.</text>
</comment>
<keyword evidence="1" id="KW-0175">Coiled coil</keyword>